<feature type="compositionally biased region" description="Polar residues" evidence="1">
    <location>
        <begin position="3159"/>
        <end position="3170"/>
    </location>
</feature>
<evidence type="ECO:0000259" key="4">
    <source>
        <dbReference type="SMART" id="SM00736"/>
    </source>
</evidence>
<dbReference type="Pfam" id="PF05345">
    <property type="entry name" value="He_PIG"/>
    <property type="match status" value="13"/>
</dbReference>
<feature type="domain" description="Dystroglycan-type cadherin-like" evidence="4">
    <location>
        <begin position="1517"/>
        <end position="1611"/>
    </location>
</feature>
<dbReference type="PANTHER" id="PTHR21559">
    <property type="entry name" value="DYSTROGLYCAN-RELATED"/>
    <property type="match status" value="1"/>
</dbReference>
<evidence type="ECO:0000256" key="2">
    <source>
        <dbReference type="SAM" id="Phobius"/>
    </source>
</evidence>
<dbReference type="SMART" id="SM00736">
    <property type="entry name" value="CADG"/>
    <property type="match status" value="23"/>
</dbReference>
<feature type="domain" description="Dystroglycan-type cadherin-like" evidence="4">
    <location>
        <begin position="1914"/>
        <end position="2011"/>
    </location>
</feature>
<dbReference type="InterPro" id="IPR013783">
    <property type="entry name" value="Ig-like_fold"/>
</dbReference>
<feature type="domain" description="Dystroglycan-type cadherin-like" evidence="4">
    <location>
        <begin position="2804"/>
        <end position="2903"/>
    </location>
</feature>
<dbReference type="PANTHER" id="PTHR21559:SF21">
    <property type="entry name" value="DYSTROGLYCAN 1"/>
    <property type="match status" value="1"/>
</dbReference>
<dbReference type="Gene3D" id="2.60.40.10">
    <property type="entry name" value="Immunoglobulins"/>
    <property type="match status" value="26"/>
</dbReference>
<feature type="compositionally biased region" description="Low complexity" evidence="1">
    <location>
        <begin position="3210"/>
        <end position="3229"/>
    </location>
</feature>
<feature type="transmembrane region" description="Helical" evidence="2">
    <location>
        <begin position="3109"/>
        <end position="3129"/>
    </location>
</feature>
<feature type="domain" description="Dystroglycan-type cadherin-like" evidence="4">
    <location>
        <begin position="1319"/>
        <end position="1416"/>
    </location>
</feature>
<feature type="domain" description="Dystroglycan-type cadherin-like" evidence="4">
    <location>
        <begin position="1612"/>
        <end position="1709"/>
    </location>
</feature>
<protein>
    <submittedName>
        <fullName evidence="5">Dystroglycan-related</fullName>
    </submittedName>
</protein>
<dbReference type="InterPro" id="IPR015919">
    <property type="entry name" value="Cadherin-like_sf"/>
</dbReference>
<accession>A0AAV7ZN19</accession>
<sequence length="3243" mass="366976">MKLFYSFLFLTLLHFLFFPQVNSRCTPELYKEAKAVSTVTDQVQSVIDIATLEDETWIAGWEDHRNGASIYGQRISLEGVGLGENGDLGTSPNIDFEMSTSLECDSLSLSPLFDGGWVSVYAVNQTNSRDIMLQRFYGNGSKYGAETLVNDDLNKQHMSPSVTGLYNGGFVVVWTDFRNDDKYSDIYGQFFDADGSKNGNNFLVNDQDVQEVRRNAKIESHLNDATSSFIVFWEDWRKGYSKIFGQLMNGDGSSNGANYELTPDKVQAQFELDVSILKDDGYVIVWQSFGQISQNDIWGIMINSDKTYKFGNDPFEVDTEEQREVQKNPSVTGVFDGGFVVIWEDERDGIDVTLYAMRFSNKQIQVGNEFQISDSGFTQETNPKTSSVLESDLAIFGWQGSHSSDNSGVFRSIYNISYSFPSVENGIDDQLKHPVDSELNYQIPEDAFTCMGDDMDLEASLIDGSDLPSWLTFDSAWTERRFSGMPTGCSQTYNINVTAGCCIDSVNDPFLLEIVNYAVATNQSIPDQEVEINKYYDYSLPDDIFFNNEPNEEVYDLVKLTDGSDLPDWLDWIENEKRFFGQAPAGCSFDLEISIKRNDTCELNSPAEDIFKLQIVNNDPYLDDIIPNQSNLIGETLSFVIPQGIFINDEETEQLTYSAVLSNGDPLPDWLSFGSTERKFTGTAPEDCYFDLEIKVTAEDECATNTPASTIFTWEFTNDPPVVNKEMEDQTYEIGEIIDFLIPADTFNNSETIETVTIDSVLANGDPFPDWLTWDSDNKQYTGKAPMGCGQELYINITAEDGCATNAMAVTQFWLYVTNDQITLKNGMSDRQYDINIDVEYSIPTGTFENNDQYEEIDYQATLSSGDPLPEWLNFDNETLKFSGTTPLGCPLDYVIKIKASDSCNYALDFYNFNITNESPVQNKDLTNQNYEINTQFEYTFTQDTFTNNEQISEPLNYEAKLSNGDPLPDWLNFYSSERKFNGTTPLQCAEILDIQLVITDSCYTLTDEFQFEIINKQPSLINPLSPKSFRIGDQVNFTFPETTFNNPDSNEDLNYEATLTSGEALPDWLTFIANERRFVGDAPFGCQVVYDIIINASDSCSSANGTFKLTILNDEPQSETDQQDVSHEILADFYINIGDSFSNDQDLNEELNFELIQQSGDPIPAWMNFYKESANGTIFVNGTTPEGCQNSWDLKIEASDSCYTKEDLFTFSTTNEMPYLDLPLDDQEFETGEPFEFIVPEESFVNEDLYEDLTYEAKLASGDPLPSWLAFDPAERKFSGTTEEQCPEIFEIIVTVEDTCYSGINDTFNFEIINNPPRVNETIEVQEVYNGDAFEYIFSENLFVNEESFETLTYTSKLTNGDPLPGWLVFTSNERKYSGTSPDGCAIDYEVLIEATDTCLTTNTSFVISVLNEQPILDGTIADQSYQNNDEIDYVFPDDLFINNDLDETLTYSSQLASGDALPDWLTFLPDERRYTGIAPDICGVTLEIELLASDGCLSTPTYFKMQVGNQPPSLDNPIADKTILFDEDFAFSFPEDTFSTDNIHEELTYEAELSNGDPLPDWISFDSVNREFTGHSPDCEDFLEIKVICSDSCTSINDVFELEIQNDPPKLINAIDDQTFQHDTDITFIFDENTFQNNESSKQQFTYEAKLASGDALPDWLSFTSAERKFSGHTPRGCGFALDIYLNASDNCNWDSDSFSFIINNYQIYQNKSIPDQYQFQVNETIDFMLEKNTFINEDTNEEINYEVTLLNGDPLPSWIEFINDQGANEQKFVGQAPLDCSSSIDILINVSDSCSSIQDQFNIEITNSKLTKNKDLSAQEFEVGETFEYIFDIDTWTNDDLYEEIDYQATLSSGDPLPDWLYFDPDERKFHGTAPLQCGDLWEIKVIASDSCEGTESQSEFVFTVINRPIEYINPLVDQEFEVGQDFEYIFATDTFNNPDSNEDIDYQAKLSNDNPLPDWISFDSSERKFSGTVEFGCQEEFIVQVTASDSCSDQVGSFKFKKLNVVPQTNETIGNEEYPIGINFEFQVSEYSFSNPELFESLQYTAKLQDNSDLPDWLNFDDQNLIFNGTGPIGCPAQYIIRLTAEDSCYFESQLFTLDITNDQPILNIQLEDQSYRGGDLIDIGYPENTFTNENEIQEELTYKAELSNGDPLPSWLNFYPDEFKFNGSADSCNYTYSIDLIAEDSCFETTNTFNIEVTNSPIYLINPIDDKYFGASEEINFVIAENTFSTADPNEEFTYQATLSNGNPLPDWLEFISDERRFVGTTEDNCGVNIEIKLKVSDTCYTESDIFKVIVENDPPVVNQTIPDQNYNVMDDIAFTLSEYTFYNPDENEDLTYQATLSNEDPLPDWLNFDPSTLTFDGVAPSGCDQQIEIKVMVEDSCYTASDIFWLYIENNPILIEDGLDDYSIGIGQDLNYYFANVFKNDDANEPLDYTSTLTNGDPLPDWLNFDADQQLYHGDVPIGCSHTISIRLKATDTCSYWSEYVDWDLTVINNPPEVSTIIEDVEFDILQDIDFNINITSFVNQETSIENLVYEAYLEGGSDLPSWIEFRANERRFIGLHDEGCGEKINIEVRAIDSCQSSYAKQIFVLDVQNNQPLINQSIENQVFTANETFDFTFPSWTFTNKESAEELIYDAIQNDGSDLPEWIEFIPGERRFKGQAPIRCATELEILVLTKDTCDDNEITDYFKIDITNDPPVVKELITDKEIHASASFGFEFTHNLFENPDPYEEIEYDPRVDGDQYIPDWLHFDDDKLSFIGTAPSGCPETLNITIYAGDTCYYEEVGQWFILSIINDPPEMNQTIESRSISVMDNFVYQIPESSFIDDEGFGNLEFQANLSNDEPLPDWLTLNENTGKFSGIAPNGCNETLPIHIFAFDTCGQQSDESVFNLTIVNTPPTVFNEIQDQEIVINEDYQYTIPKNTFYNTETSETLSYAVKLSTGDDLPDWLDFDDANRKLTGTPPSQCTETIRIQVRATDLCELNVVSTDYNLQIVNEAPTLVTPIKDQEAIKDDKWTFNFDEETFGNNEDDDSLTYKALLKDGEALPDWLSFIPDKRQFEGITPDEEKTYEIEVFATDSCESNTISTTFVLTLASEDQTSVLKGLSLGFGILAGSLFCCLGFLLFKRKKNPRNDENKLDSFSSTENDSEKVVHSLGQSSNNEQSYESDIDGKIASKSSGSDSENQKDEQSSDENIELDNLDDLDSSGKSSSNQSASNSNSGSEYSSVHDNEFQEVDDNN</sequence>
<feature type="domain" description="Dystroglycan-type cadherin-like" evidence="4">
    <location>
        <begin position="2012"/>
        <end position="2109"/>
    </location>
</feature>
<organism evidence="5 6">
    <name type="scientific">Anaeramoeba flamelloides</name>
    <dbReference type="NCBI Taxonomy" id="1746091"/>
    <lineage>
        <taxon>Eukaryota</taxon>
        <taxon>Metamonada</taxon>
        <taxon>Anaeramoebidae</taxon>
        <taxon>Anaeramoeba</taxon>
    </lineage>
</organism>
<feature type="domain" description="Dystroglycan-type cadherin-like" evidence="4">
    <location>
        <begin position="832"/>
        <end position="920"/>
    </location>
</feature>
<feature type="domain" description="Dystroglycan-type cadherin-like" evidence="4">
    <location>
        <begin position="2306"/>
        <end position="2404"/>
    </location>
</feature>
<evidence type="ECO:0000313" key="6">
    <source>
        <dbReference type="Proteomes" id="UP001146793"/>
    </source>
</evidence>
<dbReference type="SUPFAM" id="SSF49313">
    <property type="entry name" value="Cadherin-like"/>
    <property type="match status" value="27"/>
</dbReference>
<keyword evidence="2" id="KW-0812">Transmembrane</keyword>
<feature type="domain" description="Dystroglycan-type cadherin-like" evidence="4">
    <location>
        <begin position="2503"/>
        <end position="2603"/>
    </location>
</feature>
<feature type="domain" description="Dystroglycan-type cadherin-like" evidence="4">
    <location>
        <begin position="1220"/>
        <end position="1318"/>
    </location>
</feature>
<feature type="domain" description="Dystroglycan-type cadherin-like" evidence="4">
    <location>
        <begin position="2208"/>
        <end position="2305"/>
    </location>
</feature>
<dbReference type="EMBL" id="JANTQA010000023">
    <property type="protein sequence ID" value="KAJ3443382.1"/>
    <property type="molecule type" value="Genomic_DNA"/>
</dbReference>
<feature type="domain" description="Dystroglycan-type cadherin-like" evidence="4">
    <location>
        <begin position="621"/>
        <end position="721"/>
    </location>
</feature>
<keyword evidence="3" id="KW-0732">Signal</keyword>
<keyword evidence="2" id="KW-0472">Membrane</keyword>
<feature type="domain" description="Dystroglycan-type cadherin-like" evidence="4">
    <location>
        <begin position="2904"/>
        <end position="3003"/>
    </location>
</feature>
<feature type="domain" description="Dystroglycan-type cadherin-like" evidence="4">
    <location>
        <begin position="3004"/>
        <end position="3104"/>
    </location>
</feature>
<proteinExistence type="predicted"/>
<dbReference type="GO" id="GO:0005509">
    <property type="term" value="F:calcium ion binding"/>
    <property type="evidence" value="ECO:0007669"/>
    <property type="project" value="InterPro"/>
</dbReference>
<feature type="domain" description="Dystroglycan-type cadherin-like" evidence="4">
    <location>
        <begin position="2604"/>
        <end position="2705"/>
    </location>
</feature>
<keyword evidence="2" id="KW-1133">Transmembrane helix</keyword>
<feature type="region of interest" description="Disordered" evidence="1">
    <location>
        <begin position="3137"/>
        <end position="3243"/>
    </location>
</feature>
<comment type="caution">
    <text evidence="5">The sequence shown here is derived from an EMBL/GenBank/DDBJ whole genome shotgun (WGS) entry which is preliminary data.</text>
</comment>
<feature type="domain" description="Dystroglycan-type cadherin-like" evidence="4">
    <location>
        <begin position="1816"/>
        <end position="1912"/>
    </location>
</feature>
<feature type="compositionally biased region" description="Acidic residues" evidence="1">
    <location>
        <begin position="3194"/>
        <end position="3208"/>
    </location>
</feature>
<dbReference type="Proteomes" id="UP001146793">
    <property type="component" value="Unassembled WGS sequence"/>
</dbReference>
<evidence type="ECO:0000256" key="3">
    <source>
        <dbReference type="SAM" id="SignalP"/>
    </source>
</evidence>
<reference evidence="5" key="1">
    <citation type="submission" date="2022-08" db="EMBL/GenBank/DDBJ databases">
        <title>Novel sulphate-reducing endosymbionts in the free-living metamonad Anaeramoeba.</title>
        <authorList>
            <person name="Jerlstrom-Hultqvist J."/>
            <person name="Cepicka I."/>
            <person name="Gallot-Lavallee L."/>
            <person name="Salas-Leiva D."/>
            <person name="Curtis B.A."/>
            <person name="Zahonova K."/>
            <person name="Pipaliya S."/>
            <person name="Dacks J."/>
            <person name="Roger A.J."/>
        </authorList>
    </citation>
    <scope>NUCLEOTIDE SEQUENCE</scope>
    <source>
        <strain evidence="5">Busselton2</strain>
    </source>
</reference>
<feature type="domain" description="Dystroglycan-type cadherin-like" evidence="4">
    <location>
        <begin position="2110"/>
        <end position="2206"/>
    </location>
</feature>
<feature type="domain" description="Dystroglycan-type cadherin-like" evidence="4">
    <location>
        <begin position="1417"/>
        <end position="1516"/>
    </location>
</feature>
<feature type="domain" description="Dystroglycan-type cadherin-like" evidence="4">
    <location>
        <begin position="1711"/>
        <end position="1815"/>
    </location>
</feature>
<feature type="domain" description="Dystroglycan-type cadherin-like" evidence="4">
    <location>
        <begin position="422"/>
        <end position="521"/>
    </location>
</feature>
<feature type="chain" id="PRO_5043395352" evidence="3">
    <location>
        <begin position="24"/>
        <end position="3243"/>
    </location>
</feature>
<evidence type="ECO:0000256" key="1">
    <source>
        <dbReference type="SAM" id="MobiDB-lite"/>
    </source>
</evidence>
<dbReference type="InterPro" id="IPR006644">
    <property type="entry name" value="Cadg"/>
</dbReference>
<feature type="domain" description="Dystroglycan-type cadherin-like" evidence="4">
    <location>
        <begin position="921"/>
        <end position="1021"/>
    </location>
</feature>
<feature type="signal peptide" evidence="3">
    <location>
        <begin position="1"/>
        <end position="23"/>
    </location>
</feature>
<feature type="domain" description="Dystroglycan-type cadherin-like" evidence="4">
    <location>
        <begin position="1027"/>
        <end position="1119"/>
    </location>
</feature>
<gene>
    <name evidence="5" type="ORF">M0812_09220</name>
</gene>
<dbReference type="GO" id="GO:0016011">
    <property type="term" value="C:dystroglycan complex"/>
    <property type="evidence" value="ECO:0007669"/>
    <property type="project" value="TreeGrafter"/>
</dbReference>
<feature type="domain" description="Dystroglycan-type cadherin-like" evidence="4">
    <location>
        <begin position="722"/>
        <end position="824"/>
    </location>
</feature>
<evidence type="ECO:0000313" key="5">
    <source>
        <dbReference type="EMBL" id="KAJ3443382.1"/>
    </source>
</evidence>
<dbReference type="GO" id="GO:0043236">
    <property type="term" value="F:laminin binding"/>
    <property type="evidence" value="ECO:0007669"/>
    <property type="project" value="TreeGrafter"/>
</dbReference>
<name>A0AAV7ZN19_9EUKA</name>